<dbReference type="GO" id="GO:0003676">
    <property type="term" value="F:nucleic acid binding"/>
    <property type="evidence" value="ECO:0007669"/>
    <property type="project" value="InterPro"/>
</dbReference>
<dbReference type="Gene3D" id="3.30.420.10">
    <property type="entry name" value="Ribonuclease H-like superfamily/Ribonuclease H"/>
    <property type="match status" value="1"/>
</dbReference>
<proteinExistence type="predicted"/>
<comment type="caution">
    <text evidence="1">The sequence shown here is derived from an EMBL/GenBank/DDBJ whole genome shotgun (WGS) entry which is preliminary data.</text>
</comment>
<dbReference type="AlphaFoldDB" id="A0A1R3KQP6"/>
<name>A0A1R3KQP6_9ROSI</name>
<sequence length="192" mass="21769">MKKNDRWIEAPINPNKVKKETKGKGGGEGQVAREISLSDLLFSAVKLRHVFQHGMPHVTFWVSKLDTYEVEIQGLKVKATVVDLRHPTLVTSYIKELKSSISKRCIVGLDIQTATKDLPFRLILCAGARFIIIQWNGFKELPSSLIEFLKDETVCFVGSNIAHKISIFAKFFSSYFNRSLELELSSLELELK</sequence>
<dbReference type="InterPro" id="IPR012337">
    <property type="entry name" value="RNaseH-like_sf"/>
</dbReference>
<dbReference type="Proteomes" id="UP000187203">
    <property type="component" value="Unassembled WGS sequence"/>
</dbReference>
<evidence type="ECO:0008006" key="3">
    <source>
        <dbReference type="Google" id="ProtNLM"/>
    </source>
</evidence>
<evidence type="ECO:0000313" key="2">
    <source>
        <dbReference type="Proteomes" id="UP000187203"/>
    </source>
</evidence>
<organism evidence="1 2">
    <name type="scientific">Corchorus olitorius</name>
    <dbReference type="NCBI Taxonomy" id="93759"/>
    <lineage>
        <taxon>Eukaryota</taxon>
        <taxon>Viridiplantae</taxon>
        <taxon>Streptophyta</taxon>
        <taxon>Embryophyta</taxon>
        <taxon>Tracheophyta</taxon>
        <taxon>Spermatophyta</taxon>
        <taxon>Magnoliopsida</taxon>
        <taxon>eudicotyledons</taxon>
        <taxon>Gunneridae</taxon>
        <taxon>Pentapetalae</taxon>
        <taxon>rosids</taxon>
        <taxon>malvids</taxon>
        <taxon>Malvales</taxon>
        <taxon>Malvaceae</taxon>
        <taxon>Grewioideae</taxon>
        <taxon>Apeibeae</taxon>
        <taxon>Corchorus</taxon>
    </lineage>
</organism>
<dbReference type="InterPro" id="IPR036397">
    <property type="entry name" value="RNaseH_sf"/>
</dbReference>
<protein>
    <recommendedName>
        <fullName evidence="3">3'-5' exonuclease domain-containing protein</fullName>
    </recommendedName>
</protein>
<dbReference type="EMBL" id="AWUE01012367">
    <property type="protein sequence ID" value="OMP09369.1"/>
    <property type="molecule type" value="Genomic_DNA"/>
</dbReference>
<dbReference type="SUPFAM" id="SSF53098">
    <property type="entry name" value="Ribonuclease H-like"/>
    <property type="match status" value="1"/>
</dbReference>
<dbReference type="OrthoDB" id="1920326at2759"/>
<reference evidence="2" key="1">
    <citation type="submission" date="2013-09" db="EMBL/GenBank/DDBJ databases">
        <title>Corchorus olitorius genome sequencing.</title>
        <authorList>
            <person name="Alam M."/>
            <person name="Haque M.S."/>
            <person name="Islam M.S."/>
            <person name="Emdad E.M."/>
            <person name="Islam M.M."/>
            <person name="Ahmed B."/>
            <person name="Halim A."/>
            <person name="Hossen Q.M.M."/>
            <person name="Hossain M.Z."/>
            <person name="Ahmed R."/>
            <person name="Khan M.M."/>
            <person name="Islam R."/>
            <person name="Rashid M.M."/>
            <person name="Khan S.A."/>
            <person name="Rahman M.S."/>
            <person name="Alam M."/>
            <person name="Yahiya A.S."/>
            <person name="Khan M.S."/>
            <person name="Azam M.S."/>
            <person name="Haque T."/>
            <person name="Lashkar M.Z.H."/>
            <person name="Akhand A.I."/>
            <person name="Morshed G."/>
            <person name="Roy S."/>
            <person name="Uddin K.S."/>
            <person name="Rabeya T."/>
            <person name="Hossain A.S."/>
            <person name="Chowdhury A."/>
            <person name="Snigdha A.R."/>
            <person name="Mortoza M.S."/>
            <person name="Matin S.A."/>
            <person name="Hoque S.M.E."/>
            <person name="Islam M.K."/>
            <person name="Roy D.K."/>
            <person name="Haider R."/>
            <person name="Moosa M.M."/>
            <person name="Elias S.M."/>
            <person name="Hasan A.M."/>
            <person name="Jahan S."/>
            <person name="Shafiuddin M."/>
            <person name="Mahmood N."/>
            <person name="Shommy N.S."/>
        </authorList>
    </citation>
    <scope>NUCLEOTIDE SEQUENCE [LARGE SCALE GENOMIC DNA]</scope>
    <source>
        <strain evidence="2">cv. O-4</strain>
    </source>
</reference>
<keyword evidence="2" id="KW-1185">Reference proteome</keyword>
<accession>A0A1R3KQP6</accession>
<gene>
    <name evidence="1" type="ORF">COLO4_05539</name>
</gene>
<evidence type="ECO:0000313" key="1">
    <source>
        <dbReference type="EMBL" id="OMP09369.1"/>
    </source>
</evidence>